<gene>
    <name evidence="6 15" type="primary">rpoB</name>
    <name evidence="15" type="ORF">EPHNCH_1372</name>
</gene>
<evidence type="ECO:0000256" key="5">
    <source>
        <dbReference type="ARBA" id="ARBA00048552"/>
    </source>
</evidence>
<sequence length="1383" mass="154582">MSSAGDSGPGYVLNDFDAVPRLSYARSIDIRDSLSDLIRIQRDSYDAFIGIDEGSSGGIQSIFQSMFPIRDPLGRAVLEFVSCNIGEPQYDEYECIKRGITFSVPMRITLRFVVWKVQEVSFKEVKYVVDEGTLERSVKYMKEQEVSIGDLPMMTSYGTFIINGIERVIVSQMHRSPGVFFDSDKGKTYSSGKLIYSARIIPYRGSWLDFEFDIKDIIYFRIDKKRKLPVTYLLKALGMSNNDILDTFYDKVLYVRSDKGWKVPFVVDRFKGVRLSYDLMDVDGNVLIKANTRITLRIAKKLYADGLREYLVPFAGISGLFVATDLVDPASGAVIVSAGEAIAAEHIVKLELFDISEIAFLNIDFLTVGPYVLNTLFLDRHITQEDALFEIYRVLRSGESPNLEAVKSFFKGLFFEPDRYDLSVVGRIKLNSHLRLDIDENLTVLTKDDIVHVIKKLVLLRDGEGVVDDIDHLGNRRVRSVGEFIENQFRVGILRLERMIMDYMSSVNFDNAVPCDFVNPKILATVLKDFFSSSQLSQFMDQTNPLSEVTHKRRLSALGPGGLTRERAGFEVRDVHPTHYGRICPIETPEGQNIGLISSLAIYAKINKYGFIESPYRKVIDGVVTDSVEYLLATQESDYYIADAGAALDENNRFVDDMLYCRHGGNFVMVKREDVNYIDVSPKQIVSVAASLIPFLENNDANRALMGSNMQRQAVPLLKAEAPLVGTGMESVVAAGSGAVVLAKRDGVVHRVDGSYIVIRAFDKNKDEYLGVDIYKLRKFQRSNHNTCINQRPIVKIGDYVRTNDVIADGAAIDRGELALGKNVLVAFMSWQGYNFEDSIVISSDVVKRDVFTSIHIEEFECVVRDTPLGPEKIMRSVPDVNEESLSHLDDVGIVNIGAEVSAGSVLVGKVTPRPPVSLPPETKLLVTIFGEKVFDCVDSSLYLPPDVEGTVIDVHVFVRRGVEENDRSLLIKQSEVNSFRKERDYEIDVVSEYFYDELKKLLCSADLPLNGHADVESLLAAKSLEALWEIGLSNPKISAKVADMKGKFDELITEAHSKFDQKIDKLNYGYDLPQGVLTIVKVFVAVKHNLQPGDKMAGRHGNKGVISRIVPVEDMPHLEDGTPVDIILNSLGVPSRMNIGQILETHLGWAAVNLGHRVGRMLDSGEEEGPVVESIRSFLSEVYEGQKLKEDVASMSDEALLKFANRLRRGVPMAAPVFEGPKDAQISRLLELADVDPSGQVDLYDGRSGQKFDRKVTVGYIYMLKLHHLVDDKIHARSVGPYGLVTQQPLGGKSHFGGQRFGEMECWALQAYGAAYTLQEMLTVKSDDIVGRVRIYESIIKGDSNFECGIPESFNVMVKELRSLCLDVVLKQDKEFTSSKVE</sequence>
<feature type="domain" description="DNA-directed RNA polymerase beta subunit external 1" evidence="14">
    <location>
        <begin position="616"/>
        <end position="681"/>
    </location>
</feature>
<dbReference type="GO" id="GO:0000428">
    <property type="term" value="C:DNA-directed RNA polymerase complex"/>
    <property type="evidence" value="ECO:0007669"/>
    <property type="project" value="UniProtKB-KW"/>
</dbReference>
<dbReference type="InterPro" id="IPR007644">
    <property type="entry name" value="RNA_pol_bsu_protrusion"/>
</dbReference>
<evidence type="ECO:0000259" key="13">
    <source>
        <dbReference type="Pfam" id="PF04565"/>
    </source>
</evidence>
<dbReference type="GO" id="GO:0032549">
    <property type="term" value="F:ribonucleoside binding"/>
    <property type="evidence" value="ECO:0007669"/>
    <property type="project" value="InterPro"/>
</dbReference>
<evidence type="ECO:0000313" key="16">
    <source>
        <dbReference type="Proteomes" id="UP000033754"/>
    </source>
</evidence>
<dbReference type="InterPro" id="IPR007642">
    <property type="entry name" value="RNA_pol_Rpb2_2"/>
</dbReference>
<dbReference type="EC" id="2.7.7.6" evidence="6 8"/>
<organism evidence="15 16">
    <name type="scientific">Anaplasma phagocytophilum str. NCH-1</name>
    <dbReference type="NCBI Taxonomy" id="1359161"/>
    <lineage>
        <taxon>Bacteria</taxon>
        <taxon>Pseudomonadati</taxon>
        <taxon>Pseudomonadota</taxon>
        <taxon>Alphaproteobacteria</taxon>
        <taxon>Rickettsiales</taxon>
        <taxon>Anaplasmataceae</taxon>
        <taxon>Anaplasma</taxon>
        <taxon>phagocytophilum group</taxon>
    </lineage>
</organism>
<dbReference type="GO" id="GO:0006351">
    <property type="term" value="P:DNA-templated transcription"/>
    <property type="evidence" value="ECO:0007669"/>
    <property type="project" value="UniProtKB-UniRule"/>
</dbReference>
<comment type="catalytic activity">
    <reaction evidence="5 6 8">
        <text>RNA(n) + a ribonucleoside 5'-triphosphate = RNA(n+1) + diphosphate</text>
        <dbReference type="Rhea" id="RHEA:21248"/>
        <dbReference type="Rhea" id="RHEA-COMP:14527"/>
        <dbReference type="Rhea" id="RHEA-COMP:17342"/>
        <dbReference type="ChEBI" id="CHEBI:33019"/>
        <dbReference type="ChEBI" id="CHEBI:61557"/>
        <dbReference type="ChEBI" id="CHEBI:140395"/>
        <dbReference type="EC" id="2.7.7.6"/>
    </reaction>
</comment>
<dbReference type="NCBIfam" id="NF001616">
    <property type="entry name" value="PRK00405.1"/>
    <property type="match status" value="1"/>
</dbReference>
<dbReference type="Gene3D" id="2.40.270.10">
    <property type="entry name" value="DNA-directed RNA polymerase, subunit 2, domain 6"/>
    <property type="match status" value="1"/>
</dbReference>
<dbReference type="PROSITE" id="PS01166">
    <property type="entry name" value="RNA_POL_BETA"/>
    <property type="match status" value="1"/>
</dbReference>
<protein>
    <recommendedName>
        <fullName evidence="6 8">DNA-directed RNA polymerase subunit beta</fullName>
        <shortName evidence="6">RNAP subunit beta</shortName>
        <ecNumber evidence="6 8">2.7.7.6</ecNumber>
    </recommendedName>
    <alternativeName>
        <fullName evidence="6">RNA polymerase subunit beta</fullName>
    </alternativeName>
    <alternativeName>
        <fullName evidence="6">Transcriptase subunit beta</fullName>
    </alternativeName>
</protein>
<dbReference type="InterPro" id="IPR042107">
    <property type="entry name" value="DNA-dir_RNA_pol_bsu_ext_1_sf"/>
</dbReference>
<comment type="caution">
    <text evidence="15">The sequence shown here is derived from an EMBL/GenBank/DDBJ whole genome shotgun (WGS) entry which is preliminary data.</text>
</comment>
<proteinExistence type="inferred from homology"/>
<dbReference type="InterPro" id="IPR007120">
    <property type="entry name" value="DNA-dir_RNAP_su2_dom"/>
</dbReference>
<keyword evidence="3 6" id="KW-0548">Nucleotidyltransferase</keyword>
<evidence type="ECO:0000313" key="15">
    <source>
        <dbReference type="EMBL" id="KJV62866.1"/>
    </source>
</evidence>
<dbReference type="Pfam" id="PF04563">
    <property type="entry name" value="RNA_pol_Rpb2_1"/>
    <property type="match status" value="1"/>
</dbReference>
<comment type="function">
    <text evidence="6 8">DNA-dependent RNA polymerase catalyzes the transcription of DNA into RNA using the four ribonucleoside triphosphates as substrates.</text>
</comment>
<dbReference type="InterPro" id="IPR015712">
    <property type="entry name" value="DNA-dir_RNA_pol_su2"/>
</dbReference>
<dbReference type="InterPro" id="IPR019462">
    <property type="entry name" value="DNA-dir_RNA_pol_bsu_external_1"/>
</dbReference>
<evidence type="ECO:0000259" key="10">
    <source>
        <dbReference type="Pfam" id="PF04560"/>
    </source>
</evidence>
<accession>A0A0F3N553</accession>
<evidence type="ECO:0000256" key="7">
    <source>
        <dbReference type="RuleBase" id="RU000434"/>
    </source>
</evidence>
<evidence type="ECO:0000256" key="6">
    <source>
        <dbReference type="HAMAP-Rule" id="MF_01321"/>
    </source>
</evidence>
<name>A0A0F3N553_ANAPH</name>
<dbReference type="Pfam" id="PF04565">
    <property type="entry name" value="RNA_pol_Rpb2_3"/>
    <property type="match status" value="1"/>
</dbReference>
<evidence type="ECO:0000256" key="1">
    <source>
        <dbReference type="ARBA" id="ARBA00022478"/>
    </source>
</evidence>
<evidence type="ECO:0000259" key="14">
    <source>
        <dbReference type="Pfam" id="PF10385"/>
    </source>
</evidence>
<dbReference type="Proteomes" id="UP000033754">
    <property type="component" value="Unassembled WGS sequence"/>
</dbReference>
<feature type="domain" description="RNA polymerase beta subunit protrusion" evidence="12">
    <location>
        <begin position="37"/>
        <end position="506"/>
    </location>
</feature>
<evidence type="ECO:0000256" key="3">
    <source>
        <dbReference type="ARBA" id="ARBA00022695"/>
    </source>
</evidence>
<dbReference type="HAMAP" id="MF_01321">
    <property type="entry name" value="RNApol_bact_RpoB"/>
    <property type="match status" value="1"/>
</dbReference>
<feature type="domain" description="RNA polymerase Rpb2" evidence="13">
    <location>
        <begin position="538"/>
        <end position="606"/>
    </location>
</feature>
<dbReference type="NCBIfam" id="TIGR02013">
    <property type="entry name" value="rpoB"/>
    <property type="match status" value="1"/>
</dbReference>
<dbReference type="InterPro" id="IPR014724">
    <property type="entry name" value="RNA_pol_RPB2_OB-fold"/>
</dbReference>
<dbReference type="InterPro" id="IPR037033">
    <property type="entry name" value="DNA-dir_RNAP_su2_hyb_sf"/>
</dbReference>
<dbReference type="PANTHER" id="PTHR20856">
    <property type="entry name" value="DNA-DIRECTED RNA POLYMERASE I SUBUNIT 2"/>
    <property type="match status" value="1"/>
</dbReference>
<evidence type="ECO:0000256" key="8">
    <source>
        <dbReference type="RuleBase" id="RU363031"/>
    </source>
</evidence>
<evidence type="ECO:0000259" key="12">
    <source>
        <dbReference type="Pfam" id="PF04563"/>
    </source>
</evidence>
<dbReference type="PATRIC" id="fig|1359161.3.peg.1561"/>
<keyword evidence="1 6" id="KW-0240">DNA-directed RNA polymerase</keyword>
<keyword evidence="2 6" id="KW-0808">Transferase</keyword>
<evidence type="ECO:0000259" key="11">
    <source>
        <dbReference type="Pfam" id="PF04561"/>
    </source>
</evidence>
<dbReference type="Gene3D" id="2.40.50.100">
    <property type="match status" value="1"/>
</dbReference>
<dbReference type="CDD" id="cd00653">
    <property type="entry name" value="RNA_pol_B_RPB2"/>
    <property type="match status" value="1"/>
</dbReference>
<feature type="domain" description="RNA polymerase Rpb2" evidence="11">
    <location>
        <begin position="382"/>
        <end position="479"/>
    </location>
</feature>
<dbReference type="GO" id="GO:0003677">
    <property type="term" value="F:DNA binding"/>
    <property type="evidence" value="ECO:0007669"/>
    <property type="project" value="UniProtKB-UniRule"/>
</dbReference>
<dbReference type="Pfam" id="PF04560">
    <property type="entry name" value="RNA_pol_Rpb2_7"/>
    <property type="match status" value="1"/>
</dbReference>
<dbReference type="InterPro" id="IPR010243">
    <property type="entry name" value="RNA_pol_bsu_bac"/>
</dbReference>
<keyword evidence="4 6" id="KW-0804">Transcription</keyword>
<reference evidence="15 16" key="1">
    <citation type="submission" date="2015-01" db="EMBL/GenBank/DDBJ databases">
        <title>Genome Sequencing of Rickettsiales.</title>
        <authorList>
            <person name="Daugherty S.C."/>
            <person name="Su Q."/>
            <person name="Abolude K."/>
            <person name="Beier-Sexton M."/>
            <person name="Carlyon J.A."/>
            <person name="Carter R."/>
            <person name="Day N.P."/>
            <person name="Dumler S.J."/>
            <person name="Dyachenko V."/>
            <person name="Godinez A."/>
            <person name="Kurtti T.J."/>
            <person name="Lichay M."/>
            <person name="Mullins K.E."/>
            <person name="Ott S."/>
            <person name="Pappas-Brown V."/>
            <person name="Paris D.H."/>
            <person name="Patel P."/>
            <person name="Richards A.L."/>
            <person name="Sadzewicz L."/>
            <person name="Sears K."/>
            <person name="Seidman D."/>
            <person name="Sengamalay N."/>
            <person name="Stenos J."/>
            <person name="Tallon L.J."/>
            <person name="Vincent G."/>
            <person name="Fraser C.M."/>
            <person name="Munderloh U."/>
            <person name="Dunning-Hotopp J.C."/>
        </authorList>
    </citation>
    <scope>NUCLEOTIDE SEQUENCE [LARGE SCALE GENOMIC DNA]</scope>
    <source>
        <strain evidence="15 16">NCH-1</strain>
    </source>
</reference>
<dbReference type="GO" id="GO:0003899">
    <property type="term" value="F:DNA-directed RNA polymerase activity"/>
    <property type="evidence" value="ECO:0007669"/>
    <property type="project" value="UniProtKB-UniRule"/>
</dbReference>
<comment type="subunit">
    <text evidence="6 8">The RNAP catalytic core consists of 2 alpha, 1 beta, 1 beta' and 1 omega subunit. When a sigma factor is associated with the core the holoenzyme is formed, which can initiate transcription.</text>
</comment>
<dbReference type="RefSeq" id="WP_045893658.1">
    <property type="nucleotide sequence ID" value="NZ_LANT01000009.1"/>
</dbReference>
<dbReference type="Pfam" id="PF00562">
    <property type="entry name" value="RNA_pol_Rpb2_6"/>
    <property type="match status" value="1"/>
</dbReference>
<dbReference type="SUPFAM" id="SSF64484">
    <property type="entry name" value="beta and beta-prime subunits of DNA dependent RNA-polymerase"/>
    <property type="match status" value="1"/>
</dbReference>
<dbReference type="EMBL" id="LANT01000009">
    <property type="protein sequence ID" value="KJV62866.1"/>
    <property type="molecule type" value="Genomic_DNA"/>
</dbReference>
<feature type="domain" description="RNA polymerase Rpb2" evidence="11">
    <location>
        <begin position="175"/>
        <end position="247"/>
    </location>
</feature>
<evidence type="ECO:0000256" key="4">
    <source>
        <dbReference type="ARBA" id="ARBA00023163"/>
    </source>
</evidence>
<comment type="similarity">
    <text evidence="6 7">Belongs to the RNA polymerase beta chain family.</text>
</comment>
<dbReference type="Pfam" id="PF04561">
    <property type="entry name" value="RNA_pol_Rpb2_2"/>
    <property type="match status" value="2"/>
</dbReference>
<dbReference type="Gene3D" id="2.30.150.10">
    <property type="entry name" value="DNA-directed RNA polymerase, beta subunit, external 1 domain"/>
    <property type="match status" value="1"/>
</dbReference>
<dbReference type="Pfam" id="PF10385">
    <property type="entry name" value="RNA_pol_Rpb2_45"/>
    <property type="match status" value="1"/>
</dbReference>
<evidence type="ECO:0000259" key="9">
    <source>
        <dbReference type="Pfam" id="PF00562"/>
    </source>
</evidence>
<dbReference type="InterPro" id="IPR007121">
    <property type="entry name" value="RNA_pol_bsu_CS"/>
</dbReference>
<dbReference type="InterPro" id="IPR007641">
    <property type="entry name" value="RNA_pol_Rpb2_7"/>
</dbReference>
<evidence type="ECO:0000256" key="2">
    <source>
        <dbReference type="ARBA" id="ARBA00022679"/>
    </source>
</evidence>
<dbReference type="Gene3D" id="3.90.1800.10">
    <property type="entry name" value="RNA polymerase alpha subunit dimerisation domain"/>
    <property type="match status" value="1"/>
</dbReference>
<feature type="domain" description="RNA polymerase Rpb2" evidence="10">
    <location>
        <begin position="1298"/>
        <end position="1371"/>
    </location>
</feature>
<dbReference type="Gene3D" id="2.40.50.150">
    <property type="match status" value="1"/>
</dbReference>
<dbReference type="InterPro" id="IPR007645">
    <property type="entry name" value="RNA_pol_Rpb2_3"/>
</dbReference>
<dbReference type="Gene3D" id="3.90.1100.10">
    <property type="match status" value="2"/>
</dbReference>
<feature type="domain" description="DNA-directed RNA polymerase subunit 2 hybrid-binding" evidence="9">
    <location>
        <begin position="743"/>
        <end position="1296"/>
    </location>
</feature>